<dbReference type="GO" id="GO:0046872">
    <property type="term" value="F:metal ion binding"/>
    <property type="evidence" value="ECO:0007669"/>
    <property type="project" value="UniProtKB-KW"/>
</dbReference>
<dbReference type="InterPro" id="IPR039994">
    <property type="entry name" value="NO66-like"/>
</dbReference>
<organism evidence="7 9">
    <name type="scientific">Chryseobacterium balustinum</name>
    <dbReference type="NCBI Taxonomy" id="246"/>
    <lineage>
        <taxon>Bacteria</taxon>
        <taxon>Pseudomonadati</taxon>
        <taxon>Bacteroidota</taxon>
        <taxon>Flavobacteriia</taxon>
        <taxon>Flavobacteriales</taxon>
        <taxon>Weeksellaceae</taxon>
        <taxon>Chryseobacterium group</taxon>
        <taxon>Chryseobacterium</taxon>
    </lineage>
</organism>
<evidence type="ECO:0000313" key="7">
    <source>
        <dbReference type="EMBL" id="SQA92737.1"/>
    </source>
</evidence>
<keyword evidence="3" id="KW-0408">Iron</keyword>
<keyword evidence="8" id="KW-1185">Reference proteome</keyword>
<dbReference type="Pfam" id="PF08007">
    <property type="entry name" value="JmjC_2"/>
    <property type="match status" value="1"/>
</dbReference>
<dbReference type="KEGG" id="cbp:EB354_03205"/>
<evidence type="ECO:0000259" key="5">
    <source>
        <dbReference type="PROSITE" id="PS51184"/>
    </source>
</evidence>
<name>A0AAX2IRJ3_9FLAO</name>
<reference evidence="6 8" key="1">
    <citation type="submission" date="2017-02" db="EMBL/GenBank/DDBJ databases">
        <authorList>
            <person name="Varghese N."/>
            <person name="Submissions S."/>
        </authorList>
    </citation>
    <scope>NUCLEOTIDE SEQUENCE [LARGE SCALE GENOMIC DNA]</scope>
    <source>
        <strain evidence="6 8">DSM 16775</strain>
    </source>
</reference>
<evidence type="ECO:0000313" key="9">
    <source>
        <dbReference type="Proteomes" id="UP000251937"/>
    </source>
</evidence>
<dbReference type="PROSITE" id="PS51184">
    <property type="entry name" value="JMJC"/>
    <property type="match status" value="1"/>
</dbReference>
<evidence type="ECO:0000313" key="6">
    <source>
        <dbReference type="EMBL" id="SKC11923.1"/>
    </source>
</evidence>
<dbReference type="Gene3D" id="2.60.120.650">
    <property type="entry name" value="Cupin"/>
    <property type="match status" value="1"/>
</dbReference>
<accession>A0AAX2IRJ3</accession>
<keyword evidence="2" id="KW-0479">Metal-binding</keyword>
<comment type="cofactor">
    <cofactor evidence="1">
        <name>Fe(2+)</name>
        <dbReference type="ChEBI" id="CHEBI:29033"/>
    </cofactor>
</comment>
<dbReference type="SMART" id="SM00558">
    <property type="entry name" value="JmjC"/>
    <property type="match status" value="1"/>
</dbReference>
<dbReference type="EMBL" id="FUZE01000037">
    <property type="protein sequence ID" value="SKC11923.1"/>
    <property type="molecule type" value="Genomic_DNA"/>
</dbReference>
<comment type="caution">
    <text evidence="7">The sequence shown here is derived from an EMBL/GenBank/DDBJ whole genome shotgun (WGS) entry which is preliminary data.</text>
</comment>
<dbReference type="Proteomes" id="UP000190669">
    <property type="component" value="Unassembled WGS sequence"/>
</dbReference>
<evidence type="ECO:0000256" key="1">
    <source>
        <dbReference type="ARBA" id="ARBA00001954"/>
    </source>
</evidence>
<evidence type="ECO:0000256" key="3">
    <source>
        <dbReference type="ARBA" id="ARBA00023004"/>
    </source>
</evidence>
<gene>
    <name evidence="7" type="ORF">NCTC11212_04255</name>
    <name evidence="6" type="ORF">SAMN05421800_13712</name>
</gene>
<dbReference type="EMBL" id="UAVR01000024">
    <property type="protein sequence ID" value="SQA92737.1"/>
    <property type="molecule type" value="Genomic_DNA"/>
</dbReference>
<evidence type="ECO:0000256" key="2">
    <source>
        <dbReference type="ARBA" id="ARBA00022723"/>
    </source>
</evidence>
<dbReference type="SUPFAM" id="SSF51197">
    <property type="entry name" value="Clavaminate synthase-like"/>
    <property type="match status" value="1"/>
</dbReference>
<feature type="coiled-coil region" evidence="4">
    <location>
        <begin position="237"/>
        <end position="264"/>
    </location>
</feature>
<proteinExistence type="predicted"/>
<dbReference type="AlphaFoldDB" id="A0AAX2IRJ3"/>
<dbReference type="RefSeq" id="WP_079467157.1">
    <property type="nucleotide sequence ID" value="NZ_CP033934.1"/>
</dbReference>
<evidence type="ECO:0000256" key="4">
    <source>
        <dbReference type="SAM" id="Coils"/>
    </source>
</evidence>
<feature type="domain" description="JmjC" evidence="5">
    <location>
        <begin position="107"/>
        <end position="248"/>
    </location>
</feature>
<reference evidence="7 9" key="2">
    <citation type="submission" date="2018-06" db="EMBL/GenBank/DDBJ databases">
        <authorList>
            <consortium name="Pathogen Informatics"/>
            <person name="Doyle S."/>
        </authorList>
    </citation>
    <scope>NUCLEOTIDE SEQUENCE [LARGE SCALE GENOMIC DNA]</scope>
    <source>
        <strain evidence="7 9">NCTC11212</strain>
    </source>
</reference>
<sequence length="388" mass="45351">MNKNISLEYLLTGMEFEMFMQDYYGHKHLYISRSDNRFYKNIFSIEAFDNLINENTFSQKYFKISKLGSVLDKKTYSIYDGANNEFQINIGKALELFGEGYTIVIDDVSRHDRNLLNLEIDLAEKLKFVDNISTNVYLTPKESQAFPMHYDIQDVFILQIYGSKKWKIFPEIENTYPVDFSHEYILDEIKTNNFNGEEIVLQEGDLLYVPRGMAHEVKTSDEESLHLTISIVHYSVFDLLEKSIKLLKNENKDLRKNINNLNDINHCKNLLISSLDNIDIKNVSKELEYKNKYRSLLNFSGALSANITPPQLENQGFLFREGVKIHCTKELETVFEYGVKKNIIEGDFCFLSELAEINNQSINERLNNPELVEELLYYLLFEGFIVKK</sequence>
<dbReference type="PANTHER" id="PTHR13096">
    <property type="entry name" value="MINA53 MYC INDUCED NUCLEAR ANTIGEN"/>
    <property type="match status" value="1"/>
</dbReference>
<protein>
    <submittedName>
        <fullName evidence="7">Cupin superfamily protein</fullName>
    </submittedName>
</protein>
<dbReference type="Proteomes" id="UP000251937">
    <property type="component" value="Unassembled WGS sequence"/>
</dbReference>
<keyword evidence="4" id="KW-0175">Coiled coil</keyword>
<evidence type="ECO:0000313" key="8">
    <source>
        <dbReference type="Proteomes" id="UP000190669"/>
    </source>
</evidence>
<dbReference type="PANTHER" id="PTHR13096:SF8">
    <property type="entry name" value="RIBOSOMAL OXYGENASE 1"/>
    <property type="match status" value="1"/>
</dbReference>
<dbReference type="InterPro" id="IPR003347">
    <property type="entry name" value="JmjC_dom"/>
</dbReference>